<proteinExistence type="predicted"/>
<accession>A0A7T8GQN3</accession>
<feature type="non-terminal residue" evidence="1">
    <location>
        <position position="1"/>
    </location>
</feature>
<evidence type="ECO:0000313" key="1">
    <source>
        <dbReference type="EMBL" id="QQP35977.1"/>
    </source>
</evidence>
<sequence length="151" mass="17284">MTSMVNSNAEFLIKFVDYLAAPTNAEASYIRMGMALEKIEFLSLISSGMNSDMQISQRDMLLLYDHNNNNIFLYRESSALTKQECPTISSLIESVKLIYQISSWNLDPSDHRMDDFCYIIMIFMMFFDLDNGSVRAELDDPAAVESARLVY</sequence>
<dbReference type="EMBL" id="CP045904">
    <property type="protein sequence ID" value="QQP35977.1"/>
    <property type="molecule type" value="Genomic_DNA"/>
</dbReference>
<protein>
    <submittedName>
        <fullName evidence="1">Uncharacterized protein</fullName>
    </submittedName>
</protein>
<keyword evidence="2" id="KW-1185">Reference proteome</keyword>
<gene>
    <name evidence="1" type="ORF">FKW44_020939</name>
</gene>
<dbReference type="AlphaFoldDB" id="A0A7T8GQN3"/>
<dbReference type="Proteomes" id="UP000595437">
    <property type="component" value="Chromosome 15"/>
</dbReference>
<evidence type="ECO:0000313" key="2">
    <source>
        <dbReference type="Proteomes" id="UP000595437"/>
    </source>
</evidence>
<organism evidence="1 2">
    <name type="scientific">Caligus rogercresseyi</name>
    <name type="common">Sea louse</name>
    <dbReference type="NCBI Taxonomy" id="217165"/>
    <lineage>
        <taxon>Eukaryota</taxon>
        <taxon>Metazoa</taxon>
        <taxon>Ecdysozoa</taxon>
        <taxon>Arthropoda</taxon>
        <taxon>Crustacea</taxon>
        <taxon>Multicrustacea</taxon>
        <taxon>Hexanauplia</taxon>
        <taxon>Copepoda</taxon>
        <taxon>Siphonostomatoida</taxon>
        <taxon>Caligidae</taxon>
        <taxon>Caligus</taxon>
    </lineage>
</organism>
<name>A0A7T8GQN3_CALRO</name>
<reference evidence="2" key="1">
    <citation type="submission" date="2021-01" db="EMBL/GenBank/DDBJ databases">
        <title>Caligus Genome Assembly.</title>
        <authorList>
            <person name="Gallardo-Escarate C."/>
        </authorList>
    </citation>
    <scope>NUCLEOTIDE SEQUENCE [LARGE SCALE GENOMIC DNA]</scope>
</reference>